<evidence type="ECO:0000313" key="4">
    <source>
        <dbReference type="Proteomes" id="UP000198548"/>
    </source>
</evidence>
<sequence length="53" mass="5866">MSRTKKIIIAAISITASLAASISGLFLTFFVIGKKIDEAYSPKQKQDNEEYNN</sequence>
<organism evidence="3 4">
    <name type="scientific">Alkalibacterium putridalgicola</name>
    <dbReference type="NCBI Taxonomy" id="426703"/>
    <lineage>
        <taxon>Bacteria</taxon>
        <taxon>Bacillati</taxon>
        <taxon>Bacillota</taxon>
        <taxon>Bacilli</taxon>
        <taxon>Lactobacillales</taxon>
        <taxon>Carnobacteriaceae</taxon>
        <taxon>Alkalibacterium</taxon>
    </lineage>
</organism>
<evidence type="ECO:0000313" key="5">
    <source>
        <dbReference type="Proteomes" id="UP000321425"/>
    </source>
</evidence>
<dbReference type="AlphaFoldDB" id="A0A1H7XJ53"/>
<reference evidence="2 5" key="2">
    <citation type="submission" date="2019-07" db="EMBL/GenBank/DDBJ databases">
        <title>Whole genome shotgun sequence of Alkalibacterium putridalgicola NBRC 103243.</title>
        <authorList>
            <person name="Hosoyama A."/>
            <person name="Uohara A."/>
            <person name="Ohji S."/>
            <person name="Ichikawa N."/>
        </authorList>
    </citation>
    <scope>NUCLEOTIDE SEQUENCE [LARGE SCALE GENOMIC DNA]</scope>
    <source>
        <strain evidence="2 5">NBRC 103243</strain>
    </source>
</reference>
<proteinExistence type="predicted"/>
<accession>A0A1H7XJ53</accession>
<dbReference type="Proteomes" id="UP000321425">
    <property type="component" value="Unassembled WGS sequence"/>
</dbReference>
<reference evidence="3 4" key="1">
    <citation type="submission" date="2016-10" db="EMBL/GenBank/DDBJ databases">
        <authorList>
            <person name="de Groot N.N."/>
        </authorList>
    </citation>
    <scope>NUCLEOTIDE SEQUENCE [LARGE SCALE GENOMIC DNA]</scope>
    <source>
        <strain evidence="3 4">DSM 19182</strain>
    </source>
</reference>
<protein>
    <submittedName>
        <fullName evidence="3">Uncharacterized protein</fullName>
    </submittedName>
</protein>
<dbReference type="RefSeq" id="WP_177165563.1">
    <property type="nucleotide sequence ID" value="NZ_BJUX01000044.1"/>
</dbReference>
<dbReference type="Proteomes" id="UP000198548">
    <property type="component" value="Unassembled WGS sequence"/>
</dbReference>
<evidence type="ECO:0000256" key="1">
    <source>
        <dbReference type="SAM" id="Phobius"/>
    </source>
</evidence>
<gene>
    <name evidence="2" type="ORF">APU01nite_23310</name>
    <name evidence="3" type="ORF">SAMN04488100_1528</name>
</gene>
<dbReference type="EMBL" id="BJUX01000044">
    <property type="protein sequence ID" value="GEK90292.1"/>
    <property type="molecule type" value="Genomic_DNA"/>
</dbReference>
<keyword evidence="1" id="KW-0812">Transmembrane</keyword>
<dbReference type="EMBL" id="FOBL01000052">
    <property type="protein sequence ID" value="SEM33238.1"/>
    <property type="molecule type" value="Genomic_DNA"/>
</dbReference>
<name>A0A1H7XJ53_9LACT</name>
<evidence type="ECO:0000313" key="3">
    <source>
        <dbReference type="EMBL" id="SEM33238.1"/>
    </source>
</evidence>
<keyword evidence="5" id="KW-1185">Reference proteome</keyword>
<keyword evidence="1" id="KW-1133">Transmembrane helix</keyword>
<evidence type="ECO:0000313" key="2">
    <source>
        <dbReference type="EMBL" id="GEK90292.1"/>
    </source>
</evidence>
<feature type="transmembrane region" description="Helical" evidence="1">
    <location>
        <begin position="7"/>
        <end position="32"/>
    </location>
</feature>
<keyword evidence="1" id="KW-0472">Membrane</keyword>